<comment type="catalytic activity">
    <reaction evidence="7">
        <text>(6R)-NADHX = (6S)-NADHX</text>
        <dbReference type="Rhea" id="RHEA:32215"/>
        <dbReference type="ChEBI" id="CHEBI:64074"/>
        <dbReference type="ChEBI" id="CHEBI:64075"/>
        <dbReference type="EC" id="5.1.99.6"/>
    </reaction>
</comment>
<evidence type="ECO:0000313" key="11">
    <source>
        <dbReference type="Proteomes" id="UP001165090"/>
    </source>
</evidence>
<keyword evidence="7" id="KW-0520">NAD</keyword>
<dbReference type="InterPro" id="IPR019740">
    <property type="entry name" value="Pyridox_Oxase_CS"/>
</dbReference>
<dbReference type="NCBIfam" id="NF004231">
    <property type="entry name" value="PRK05679.1"/>
    <property type="match status" value="1"/>
</dbReference>
<dbReference type="EC" id="5.1.99.6" evidence="7"/>
<protein>
    <recommendedName>
        <fullName evidence="7">NAD(P)H-hydrate epimerase</fullName>
        <ecNumber evidence="7">5.1.99.6</ecNumber>
    </recommendedName>
    <alternativeName>
        <fullName evidence="7">NAD(P)HX epimerase</fullName>
    </alternativeName>
</protein>
<feature type="binding site" evidence="7">
    <location>
        <begin position="254"/>
        <end position="260"/>
    </location>
    <ligand>
        <name>(6S)-NADPHX</name>
        <dbReference type="ChEBI" id="CHEBI:64076"/>
    </ligand>
</feature>
<dbReference type="Gene3D" id="3.40.50.10260">
    <property type="entry name" value="YjeF N-terminal domain"/>
    <property type="match status" value="1"/>
</dbReference>
<evidence type="ECO:0000256" key="1">
    <source>
        <dbReference type="ARBA" id="ARBA00001917"/>
    </source>
</evidence>
<dbReference type="HAMAP" id="MF_01966">
    <property type="entry name" value="NADHX_epimerase"/>
    <property type="match status" value="1"/>
</dbReference>
<dbReference type="InterPro" id="IPR012349">
    <property type="entry name" value="Split_barrel_FMN-bd"/>
</dbReference>
<feature type="binding site" evidence="7">
    <location>
        <position position="250"/>
    </location>
    <ligand>
        <name>K(+)</name>
        <dbReference type="ChEBI" id="CHEBI:29103"/>
    </ligand>
</feature>
<keyword evidence="11" id="KW-1185">Reference proteome</keyword>
<evidence type="ECO:0000256" key="7">
    <source>
        <dbReference type="HAMAP-Rule" id="MF_03159"/>
    </source>
</evidence>
<comment type="cofactor">
    <cofactor evidence="1">
        <name>FMN</name>
        <dbReference type="ChEBI" id="CHEBI:58210"/>
    </cofactor>
</comment>
<name>A0ABQ5SFK0_9CHLO</name>
<comment type="caution">
    <text evidence="7">Lacks conserved residue(s) required for the propagation of feature annotation.</text>
</comment>
<evidence type="ECO:0000256" key="5">
    <source>
        <dbReference type="ARBA" id="ARBA00022643"/>
    </source>
</evidence>
<accession>A0ABQ5SFK0</accession>
<dbReference type="NCBIfam" id="TIGR00558">
    <property type="entry name" value="pdxH"/>
    <property type="match status" value="1"/>
</dbReference>
<dbReference type="PANTHER" id="PTHR10851">
    <property type="entry name" value="PYRIDOXINE-5-PHOSPHATE OXIDASE"/>
    <property type="match status" value="1"/>
</dbReference>
<gene>
    <name evidence="10" type="ORF">VaNZ11_012575</name>
</gene>
<keyword evidence="5" id="KW-0288">FMN</keyword>
<keyword evidence="7" id="KW-0413">Isomerase</keyword>
<feature type="chain" id="PRO_5045709874" description="NAD(P)H-hydrate epimerase" evidence="8">
    <location>
        <begin position="21"/>
        <end position="606"/>
    </location>
</feature>
<proteinExistence type="inferred from homology"/>
<sequence>MYVAHRIAVTLACAITHATAASLSKYSMLHRTLPCLAFQASLGRSKLPHHPYLSANFGLLDYIERINRNGVCSSNHTNFHRRYLTILHSAASSNTTTTARTMSTTASSAGPDLISYLSQADAVAVDQELMGPVLGFSVDQLMELAGLSVACALAAEYPPELQGAGSVAGAHQRRVLIFAGPGNNGGDGLVAARHLHHFGYDVKVCYPKPTDKPLYNNLVKQISSLGVPLVSWSDLQATGPLTGQADVVVDALFGFSFSGQPRSPFDAIIQALLPAAQPPPIVSVDIPSGWHVELGDSEAAPGTALQPDMLVSLTAPKLCARYFKGAHHYLGGRFVPPAVSDRFQLRLPPYPGTSMCVRIGGAGESGPAAAATAAKAVVAAAAAPIAVQAKVADMRISYERGGLQEVDFEGRDPLEVFDEWFKAAASGKVCEEPNAINLATCDSGGRPSVRVVLLKGYDERGFVFYTNYASRKGEELTGGYAAFSLYWEKLQRQIRVEGLVEKVPEQESTEYFHSRPRGSQIGAWVSNQSQPCRDRADLETRNIELQQRYSDESQPVPKPPHWGGYLIRPTSIEFWQGRPSRLHDRFRFRRAMPSNTDPWVMERLQP</sequence>
<dbReference type="InterPro" id="IPR004443">
    <property type="entry name" value="YjeF_N_dom"/>
</dbReference>
<evidence type="ECO:0000256" key="4">
    <source>
        <dbReference type="ARBA" id="ARBA00022630"/>
    </source>
</evidence>
<keyword evidence="7" id="KW-0547">Nucleotide-binding</keyword>
<keyword evidence="8" id="KW-0732">Signal</keyword>
<comment type="function">
    <text evidence="7">Catalyzes the epimerization of the S- and R-forms of NAD(P)HX, a damaged form of NAD(P)H that is a result of enzymatic or heat-dependent hydration. This is a prerequisite for the S-specific NAD(P)H-hydrate dehydratase to allow the repair of both epimers of NAD(P)HX.</text>
</comment>
<dbReference type="Pfam" id="PF03853">
    <property type="entry name" value="YjeF_N"/>
    <property type="match status" value="1"/>
</dbReference>
<feature type="binding site" evidence="7">
    <location>
        <position position="285"/>
    </location>
    <ligand>
        <name>(6S)-NADPHX</name>
        <dbReference type="ChEBI" id="CHEBI:64076"/>
    </ligand>
</feature>
<keyword evidence="7" id="KW-0479">Metal-binding</keyword>
<dbReference type="EMBL" id="BSDZ01000079">
    <property type="protein sequence ID" value="GLI68228.1"/>
    <property type="molecule type" value="Genomic_DNA"/>
</dbReference>
<dbReference type="PANTHER" id="PTHR10851:SF0">
    <property type="entry name" value="PYRIDOXINE-5'-PHOSPHATE OXIDASE"/>
    <property type="match status" value="1"/>
</dbReference>
<feature type="domain" description="YjeF N-terminal" evidence="9">
    <location>
        <begin position="117"/>
        <end position="347"/>
    </location>
</feature>
<feature type="binding site" evidence="7">
    <location>
        <position position="288"/>
    </location>
    <ligand>
        <name>K(+)</name>
        <dbReference type="ChEBI" id="CHEBI:29103"/>
    </ligand>
</feature>
<comment type="pathway">
    <text evidence="2">Cofactor metabolism; pyridoxal 5'-phosphate salvage; pyridoxal 5'-phosphate from pyridoxamine 5'-phosphate: step 1/1.</text>
</comment>
<evidence type="ECO:0000256" key="2">
    <source>
        <dbReference type="ARBA" id="ARBA00004738"/>
    </source>
</evidence>
<evidence type="ECO:0000259" key="9">
    <source>
        <dbReference type="PROSITE" id="PS51385"/>
    </source>
</evidence>
<comment type="similarity">
    <text evidence="7">Belongs to the NnrE/AIBP family.</text>
</comment>
<dbReference type="SUPFAM" id="SSF50475">
    <property type="entry name" value="FMN-binding split barrel"/>
    <property type="match status" value="1"/>
</dbReference>
<dbReference type="InterPro" id="IPR036652">
    <property type="entry name" value="YjeF_N_dom_sf"/>
</dbReference>
<dbReference type="Gene3D" id="2.30.110.10">
    <property type="entry name" value="Electron Transport, Fmn-binding Protein, Chain A"/>
    <property type="match status" value="1"/>
</dbReference>
<reference evidence="10 11" key="1">
    <citation type="journal article" date="2023" name="IScience">
        <title>Expanded male sex-determining region conserved during the evolution of homothallism in the green alga Volvox.</title>
        <authorList>
            <person name="Yamamoto K."/>
            <person name="Matsuzaki R."/>
            <person name="Mahakham W."/>
            <person name="Heman W."/>
            <person name="Sekimoto H."/>
            <person name="Kawachi M."/>
            <person name="Minakuchi Y."/>
            <person name="Toyoda A."/>
            <person name="Nozaki H."/>
        </authorList>
    </citation>
    <scope>NUCLEOTIDE SEQUENCE [LARGE SCALE GENOMIC DNA]</scope>
    <source>
        <strain evidence="10 11">NIES-4468</strain>
    </source>
</reference>
<comment type="caution">
    <text evidence="10">The sequence shown here is derived from an EMBL/GenBank/DDBJ whole genome shotgun (WGS) entry which is preliminary data.</text>
</comment>
<dbReference type="Proteomes" id="UP001165090">
    <property type="component" value="Unassembled WGS sequence"/>
</dbReference>
<evidence type="ECO:0000256" key="3">
    <source>
        <dbReference type="ARBA" id="ARBA00005037"/>
    </source>
</evidence>
<dbReference type="NCBIfam" id="TIGR00197">
    <property type="entry name" value="yjeF_nterm"/>
    <property type="match status" value="1"/>
</dbReference>
<feature type="binding site" evidence="7">
    <location>
        <position position="184"/>
    </location>
    <ligand>
        <name>K(+)</name>
        <dbReference type="ChEBI" id="CHEBI:29103"/>
    </ligand>
</feature>
<dbReference type="Pfam" id="PF10590">
    <property type="entry name" value="PNP_phzG_C"/>
    <property type="match status" value="1"/>
</dbReference>
<dbReference type="PROSITE" id="PS01064">
    <property type="entry name" value="PYRIDOX_OXIDASE"/>
    <property type="match status" value="1"/>
</dbReference>
<dbReference type="InterPro" id="IPR019576">
    <property type="entry name" value="Pyridoxamine_oxidase_dimer_C"/>
</dbReference>
<feature type="binding site" evidence="7">
    <location>
        <begin position="183"/>
        <end position="187"/>
    </location>
    <ligand>
        <name>(6S)-NADPHX</name>
        <dbReference type="ChEBI" id="CHEBI:64076"/>
    </ligand>
</feature>
<evidence type="ECO:0000256" key="6">
    <source>
        <dbReference type="ARBA" id="ARBA00023002"/>
    </source>
</evidence>
<organism evidence="10 11">
    <name type="scientific">Volvox africanus</name>
    <dbReference type="NCBI Taxonomy" id="51714"/>
    <lineage>
        <taxon>Eukaryota</taxon>
        <taxon>Viridiplantae</taxon>
        <taxon>Chlorophyta</taxon>
        <taxon>core chlorophytes</taxon>
        <taxon>Chlorophyceae</taxon>
        <taxon>CS clade</taxon>
        <taxon>Chlamydomonadales</taxon>
        <taxon>Volvocaceae</taxon>
        <taxon>Volvox</taxon>
    </lineage>
</organism>
<dbReference type="SUPFAM" id="SSF64153">
    <property type="entry name" value="YjeF N-terminal domain-like"/>
    <property type="match status" value="1"/>
</dbReference>
<comment type="pathway">
    <text evidence="3">Cofactor metabolism; pyridoxal 5'-phosphate salvage; pyridoxal 5'-phosphate from pyridoxine 5'-phosphate: step 1/1.</text>
</comment>
<dbReference type="HAMAP" id="MF_01629">
    <property type="entry name" value="PdxH"/>
    <property type="match status" value="1"/>
</dbReference>
<evidence type="ECO:0000256" key="8">
    <source>
        <dbReference type="SAM" id="SignalP"/>
    </source>
</evidence>
<feature type="signal peptide" evidence="8">
    <location>
        <begin position="1"/>
        <end position="20"/>
    </location>
</feature>
<dbReference type="InterPro" id="IPR011576">
    <property type="entry name" value="Pyridox_Oxase_N"/>
</dbReference>
<comment type="cofactor">
    <cofactor evidence="7">
        <name>K(+)</name>
        <dbReference type="ChEBI" id="CHEBI:29103"/>
    </cofactor>
    <text evidence="7">Binds 1 potassium ion per subunit.</text>
</comment>
<evidence type="ECO:0000313" key="10">
    <source>
        <dbReference type="EMBL" id="GLI68228.1"/>
    </source>
</evidence>
<dbReference type="Pfam" id="PF01243">
    <property type="entry name" value="PNPOx_N"/>
    <property type="match status" value="1"/>
</dbReference>
<dbReference type="PROSITE" id="PS51385">
    <property type="entry name" value="YJEF_N"/>
    <property type="match status" value="1"/>
</dbReference>
<keyword evidence="4" id="KW-0285">Flavoprotein</keyword>
<keyword evidence="7" id="KW-0630">Potassium</keyword>
<comment type="catalytic activity">
    <reaction evidence="7">
        <text>(6R)-NADPHX = (6S)-NADPHX</text>
        <dbReference type="Rhea" id="RHEA:32227"/>
        <dbReference type="ChEBI" id="CHEBI:64076"/>
        <dbReference type="ChEBI" id="CHEBI:64077"/>
        <dbReference type="EC" id="5.1.99.6"/>
    </reaction>
</comment>
<keyword evidence="6" id="KW-0560">Oxidoreductase</keyword>
<dbReference type="InterPro" id="IPR000659">
    <property type="entry name" value="Pyridox_Oxase"/>
</dbReference>